<organism evidence="3 4">
    <name type="scientific">Sphingomonas rubra</name>
    <dbReference type="NCBI Taxonomy" id="634430"/>
    <lineage>
        <taxon>Bacteria</taxon>
        <taxon>Pseudomonadati</taxon>
        <taxon>Pseudomonadota</taxon>
        <taxon>Alphaproteobacteria</taxon>
        <taxon>Sphingomonadales</taxon>
        <taxon>Sphingomonadaceae</taxon>
        <taxon>Sphingomonas</taxon>
    </lineage>
</organism>
<gene>
    <name evidence="3" type="ORF">SAMN04488241_108103</name>
</gene>
<keyword evidence="3" id="KW-0808">Transferase</keyword>
<sequence>MTTDAVGGVWQYSTELATALRPLGVETVLAVMGPNSLSLREQEGGAQRRKGEDDQHAPLDIIHTNLPLDWLATSPTEVTRSAAAIAALATEVNADLIHLNSPTLAADTRFPVPVVAVAHGCIAAWWEAAHGTPPTPDYAWHADLMAQGLAAADAVVAPSAAFAATIQRLYDHPTAPLVVHNGRTAPPPSDTPATPSAFTAGRLWDPVKNTALLDQVAALLDTPFRAAGPLAGPHGETVSVAHLDHLGILSDAEIAQALASRPIHVSATRFEPFGLSVLEAALAGCPLVLSNIDTFRELWTGAALLVADETPEAYAAAIRRIEADPALRTHLGEAARLRAARYTPAAMAGAMAAIYAGLLTPSLQSAA</sequence>
<dbReference type="InterPro" id="IPR050194">
    <property type="entry name" value="Glycosyltransferase_grp1"/>
</dbReference>
<dbReference type="STRING" id="634430.SAMN04488241_108103"/>
<dbReference type="InterPro" id="IPR001296">
    <property type="entry name" value="Glyco_trans_1"/>
</dbReference>
<protein>
    <submittedName>
        <fullName evidence="3">Glycosyltransferase involved in cell wall bisynthesis</fullName>
    </submittedName>
</protein>
<dbReference type="PANTHER" id="PTHR45947">
    <property type="entry name" value="SULFOQUINOVOSYL TRANSFERASE SQD2"/>
    <property type="match status" value="1"/>
</dbReference>
<dbReference type="EMBL" id="FOXP01000008">
    <property type="protein sequence ID" value="SFP83499.1"/>
    <property type="molecule type" value="Genomic_DNA"/>
</dbReference>
<keyword evidence="4" id="KW-1185">Reference proteome</keyword>
<dbReference type="RefSeq" id="WP_093333807.1">
    <property type="nucleotide sequence ID" value="NZ_FOXP01000008.1"/>
</dbReference>
<evidence type="ECO:0000259" key="2">
    <source>
        <dbReference type="Pfam" id="PF13439"/>
    </source>
</evidence>
<dbReference type="AlphaFoldDB" id="A0A1I5TKA2"/>
<evidence type="ECO:0000313" key="4">
    <source>
        <dbReference type="Proteomes" id="UP000199586"/>
    </source>
</evidence>
<reference evidence="3 4" key="1">
    <citation type="submission" date="2016-10" db="EMBL/GenBank/DDBJ databases">
        <authorList>
            <person name="de Groot N.N."/>
        </authorList>
    </citation>
    <scope>NUCLEOTIDE SEQUENCE [LARGE SCALE GENOMIC DNA]</scope>
    <source>
        <strain evidence="3 4">CGMCC 1.9113</strain>
    </source>
</reference>
<dbReference type="OrthoDB" id="7847955at2"/>
<dbReference type="Pfam" id="PF00534">
    <property type="entry name" value="Glycos_transf_1"/>
    <property type="match status" value="1"/>
</dbReference>
<dbReference type="SUPFAM" id="SSF53756">
    <property type="entry name" value="UDP-Glycosyltransferase/glycogen phosphorylase"/>
    <property type="match status" value="1"/>
</dbReference>
<dbReference type="Gene3D" id="3.40.50.2000">
    <property type="entry name" value="Glycogen Phosphorylase B"/>
    <property type="match status" value="2"/>
</dbReference>
<feature type="domain" description="Glycosyltransferase subfamily 4-like N-terminal" evidence="2">
    <location>
        <begin position="6"/>
        <end position="182"/>
    </location>
</feature>
<dbReference type="Proteomes" id="UP000199586">
    <property type="component" value="Unassembled WGS sequence"/>
</dbReference>
<proteinExistence type="predicted"/>
<evidence type="ECO:0000313" key="3">
    <source>
        <dbReference type="EMBL" id="SFP83499.1"/>
    </source>
</evidence>
<dbReference type="Pfam" id="PF13439">
    <property type="entry name" value="Glyco_transf_4"/>
    <property type="match status" value="1"/>
</dbReference>
<accession>A0A1I5TKA2</accession>
<dbReference type="CDD" id="cd03801">
    <property type="entry name" value="GT4_PimA-like"/>
    <property type="match status" value="1"/>
</dbReference>
<evidence type="ECO:0000259" key="1">
    <source>
        <dbReference type="Pfam" id="PF00534"/>
    </source>
</evidence>
<dbReference type="PANTHER" id="PTHR45947:SF3">
    <property type="entry name" value="SULFOQUINOVOSYL TRANSFERASE SQD2"/>
    <property type="match status" value="1"/>
</dbReference>
<dbReference type="GO" id="GO:0016757">
    <property type="term" value="F:glycosyltransferase activity"/>
    <property type="evidence" value="ECO:0007669"/>
    <property type="project" value="InterPro"/>
</dbReference>
<name>A0A1I5TKA2_9SPHN</name>
<dbReference type="InterPro" id="IPR028098">
    <property type="entry name" value="Glyco_trans_4-like_N"/>
</dbReference>
<feature type="domain" description="Glycosyl transferase family 1" evidence="1">
    <location>
        <begin position="242"/>
        <end position="337"/>
    </location>
</feature>